<dbReference type="STRING" id="1821621.A8C75_10575"/>
<name>A0A1A9EXL4_9GAMM</name>
<evidence type="ECO:0000313" key="2">
    <source>
        <dbReference type="Proteomes" id="UP000078070"/>
    </source>
</evidence>
<dbReference type="EMBL" id="CP015839">
    <property type="protein sequence ID" value="ANG62884.1"/>
    <property type="molecule type" value="Genomic_DNA"/>
</dbReference>
<accession>A0A1A9EXL4</accession>
<dbReference type="InterPro" id="IPR050990">
    <property type="entry name" value="UPF0237/GcvR_regulator"/>
</dbReference>
<dbReference type="AlphaFoldDB" id="A0A1A9EXL4"/>
<dbReference type="RefSeq" id="WP_067381788.1">
    <property type="nucleotide sequence ID" value="NZ_CP015839.1"/>
</dbReference>
<dbReference type="PANTHER" id="PTHR34875:SF6">
    <property type="entry name" value="UPF0237 PROTEIN MJ1558"/>
    <property type="match status" value="1"/>
</dbReference>
<dbReference type="Gene3D" id="3.30.70.260">
    <property type="match status" value="2"/>
</dbReference>
<dbReference type="Proteomes" id="UP000078070">
    <property type="component" value="Chromosome"/>
</dbReference>
<protein>
    <recommendedName>
        <fullName evidence="3">Glycine cleavage system transcriptional repressor</fullName>
    </recommendedName>
</protein>
<dbReference type="OrthoDB" id="5814370at2"/>
<evidence type="ECO:0000313" key="1">
    <source>
        <dbReference type="EMBL" id="ANG62884.1"/>
    </source>
</evidence>
<evidence type="ECO:0008006" key="3">
    <source>
        <dbReference type="Google" id="ProtNLM"/>
    </source>
</evidence>
<organism evidence="1 2">
    <name type="scientific">Marinobacterium aestuarii</name>
    <dbReference type="NCBI Taxonomy" id="1821621"/>
    <lineage>
        <taxon>Bacteria</taxon>
        <taxon>Pseudomonadati</taxon>
        <taxon>Pseudomonadota</taxon>
        <taxon>Gammaproteobacteria</taxon>
        <taxon>Oceanospirillales</taxon>
        <taxon>Oceanospirillaceae</taxon>
        <taxon>Marinobacterium</taxon>
    </lineage>
</organism>
<reference evidence="1 2" key="2">
    <citation type="journal article" date="2018" name="Int. J. Syst. Evol. Microbiol.">
        <title>Marinobacterium aestuarii sp. nov., a benzene-degrading marine bacterium isolated from estuary sediment.</title>
        <authorList>
            <person name="Bae S.S."/>
            <person name="Jung J."/>
            <person name="Chung D."/>
            <person name="Baek K."/>
        </authorList>
    </citation>
    <scope>NUCLEOTIDE SEQUENCE [LARGE SCALE GENOMIC DNA]</scope>
    <source>
        <strain evidence="1 2">ST58-10</strain>
    </source>
</reference>
<dbReference type="KEGG" id="mars:A8C75_10575"/>
<gene>
    <name evidence="1" type="ORF">A8C75_10575</name>
</gene>
<keyword evidence="2" id="KW-1185">Reference proteome</keyword>
<proteinExistence type="predicted"/>
<sequence length="175" mass="19645">MNTTWLITLAGPDCPDLLQQFSETIALSEGLLLDRQLAVMDGRISGLMKMQLPDTHADWAWKRLESFSAQGLHIVTRQTLETLSPGGQQLSLAVRGNFRLGLDHEIRQILESHGARIEQYNQHFVAAPLLGEQGFHARIHARLTRKLSPLRLTSALHRLARGLELDLNTEDLQQA</sequence>
<dbReference type="PANTHER" id="PTHR34875">
    <property type="entry name" value="UPF0237 PROTEIN MJ1558"/>
    <property type="match status" value="1"/>
</dbReference>
<reference evidence="2" key="1">
    <citation type="submission" date="2016-05" db="EMBL/GenBank/DDBJ databases">
        <authorList>
            <person name="Baek K."/>
            <person name="Yang S.-J."/>
        </authorList>
    </citation>
    <scope>NUCLEOTIDE SEQUENCE [LARGE SCALE GENOMIC DNA]</scope>
    <source>
        <strain evidence="2">ST58-10</strain>
    </source>
</reference>